<gene>
    <name evidence="1" type="ORF">MJO28_014214</name>
</gene>
<evidence type="ECO:0000313" key="1">
    <source>
        <dbReference type="EMBL" id="KAI7938635.1"/>
    </source>
</evidence>
<reference evidence="2" key="2">
    <citation type="journal article" date="2018" name="Mol. Plant Microbe Interact.">
        <title>Genome sequence resources for the wheat stripe rust pathogen (Puccinia striiformis f. sp. tritici) and the barley stripe rust pathogen (Puccinia striiformis f. sp. hordei).</title>
        <authorList>
            <person name="Xia C."/>
            <person name="Wang M."/>
            <person name="Yin C."/>
            <person name="Cornejo O.E."/>
            <person name="Hulbert S.H."/>
            <person name="Chen X."/>
        </authorList>
    </citation>
    <scope>NUCLEOTIDE SEQUENCE [LARGE SCALE GENOMIC DNA]</scope>
    <source>
        <strain evidence="2">93-210</strain>
    </source>
</reference>
<dbReference type="EMBL" id="CM045879">
    <property type="protein sequence ID" value="KAI7938635.1"/>
    <property type="molecule type" value="Genomic_DNA"/>
</dbReference>
<keyword evidence="2" id="KW-1185">Reference proteome</keyword>
<evidence type="ECO:0000313" key="2">
    <source>
        <dbReference type="Proteomes" id="UP001060170"/>
    </source>
</evidence>
<reference evidence="1 2" key="3">
    <citation type="journal article" date="2022" name="Microbiol. Spectr.">
        <title>Folding features and dynamics of 3D genome architecture in plant fungal pathogens.</title>
        <authorList>
            <person name="Xia C."/>
        </authorList>
    </citation>
    <scope>NUCLEOTIDE SEQUENCE [LARGE SCALE GENOMIC DNA]</scope>
    <source>
        <strain evidence="1 2">93-210</strain>
    </source>
</reference>
<name>A0ACC0DTA1_9BASI</name>
<comment type="caution">
    <text evidence="1">The sequence shown here is derived from an EMBL/GenBank/DDBJ whole genome shotgun (WGS) entry which is preliminary data.</text>
</comment>
<reference evidence="2" key="1">
    <citation type="journal article" date="2018" name="BMC Genomics">
        <title>Genomic insights into host adaptation between the wheat stripe rust pathogen (Puccinia striiformis f. sp. tritici) and the barley stripe rust pathogen (Puccinia striiformis f. sp. hordei).</title>
        <authorList>
            <person name="Xia C."/>
            <person name="Wang M."/>
            <person name="Yin C."/>
            <person name="Cornejo O.E."/>
            <person name="Hulbert S.H."/>
            <person name="Chen X."/>
        </authorList>
    </citation>
    <scope>NUCLEOTIDE SEQUENCE [LARGE SCALE GENOMIC DNA]</scope>
    <source>
        <strain evidence="2">93-210</strain>
    </source>
</reference>
<sequence length="167" mass="18332">MARSSIGNNIQVTGSPAPPQSNANNDPIALRPPPLAPETQDGEVLARCNYCTKTLSAKGTVGMNRLCRHAASCQYAFSIVEHPGFIDFVEHPGFIDFMATTQPLFVMPGRQTVRNDCLKLFNHTKAVEMARMSQALKISLTTESDLWTASDMTGYIVVTGHYIDAKW</sequence>
<organism evidence="1 2">
    <name type="scientific">Puccinia striiformis f. sp. tritici</name>
    <dbReference type="NCBI Taxonomy" id="168172"/>
    <lineage>
        <taxon>Eukaryota</taxon>
        <taxon>Fungi</taxon>
        <taxon>Dikarya</taxon>
        <taxon>Basidiomycota</taxon>
        <taxon>Pucciniomycotina</taxon>
        <taxon>Pucciniomycetes</taxon>
        <taxon>Pucciniales</taxon>
        <taxon>Pucciniaceae</taxon>
        <taxon>Puccinia</taxon>
    </lineage>
</organism>
<accession>A0ACC0DTA1</accession>
<proteinExistence type="predicted"/>
<protein>
    <submittedName>
        <fullName evidence="1">Uncharacterized protein</fullName>
    </submittedName>
</protein>
<dbReference type="Proteomes" id="UP001060170">
    <property type="component" value="Chromosome 15"/>
</dbReference>